<accession>A0A8H4SQX2</accession>
<dbReference type="OrthoDB" id="5347061at2759"/>
<protein>
    <recommendedName>
        <fullName evidence="1">Heterokaryon incompatibility domain-containing protein</fullName>
    </recommendedName>
</protein>
<organism evidence="2 3">
    <name type="scientific">Fusarium sarcochroum</name>
    <dbReference type="NCBI Taxonomy" id="1208366"/>
    <lineage>
        <taxon>Eukaryota</taxon>
        <taxon>Fungi</taxon>
        <taxon>Dikarya</taxon>
        <taxon>Ascomycota</taxon>
        <taxon>Pezizomycotina</taxon>
        <taxon>Sordariomycetes</taxon>
        <taxon>Hypocreomycetidae</taxon>
        <taxon>Hypocreales</taxon>
        <taxon>Nectriaceae</taxon>
        <taxon>Fusarium</taxon>
        <taxon>Fusarium lateritium species complex</taxon>
    </lineage>
</organism>
<gene>
    <name evidence="2" type="ORF">FSARC_14775</name>
</gene>
<evidence type="ECO:0000259" key="1">
    <source>
        <dbReference type="Pfam" id="PF06985"/>
    </source>
</evidence>
<feature type="domain" description="Heterokaryon incompatibility" evidence="1">
    <location>
        <begin position="178"/>
        <end position="331"/>
    </location>
</feature>
<dbReference type="PANTHER" id="PTHR33112:SF16">
    <property type="entry name" value="HETEROKARYON INCOMPATIBILITY DOMAIN-CONTAINING PROTEIN"/>
    <property type="match status" value="1"/>
</dbReference>
<comment type="caution">
    <text evidence="2">The sequence shown here is derived from an EMBL/GenBank/DDBJ whole genome shotgun (WGS) entry which is preliminary data.</text>
</comment>
<proteinExistence type="predicted"/>
<evidence type="ECO:0000313" key="2">
    <source>
        <dbReference type="EMBL" id="KAF4944055.1"/>
    </source>
</evidence>
<reference evidence="2" key="2">
    <citation type="submission" date="2020-05" db="EMBL/GenBank/DDBJ databases">
        <authorList>
            <person name="Kim H.-S."/>
            <person name="Proctor R.H."/>
            <person name="Brown D.W."/>
        </authorList>
    </citation>
    <scope>NUCLEOTIDE SEQUENCE</scope>
    <source>
        <strain evidence="2">NRRL 20472</strain>
    </source>
</reference>
<dbReference type="EMBL" id="JABEXW010001393">
    <property type="protein sequence ID" value="KAF4944055.1"/>
    <property type="molecule type" value="Genomic_DNA"/>
</dbReference>
<evidence type="ECO:0000313" key="3">
    <source>
        <dbReference type="Proteomes" id="UP000622797"/>
    </source>
</evidence>
<sequence>MEGLPSVSLPESISSCETCLKGENPGSLFGGASFRDLSTSADVGCPACRLRHLGLLKAMGQSAEGRWQQELMLRFDGPIIRITRFSRNHYDANSSVFLYLRPGNNKSLCSVVGIGQEVDHRRSSYIPVITKWLRDCRENHPACPQNTDVFLPKRVLAVGDASSERIQLRVVSGQKGSYTALSHCWGGRIEERTTKRNLRTHEEGLRYYDLPLSFQHAVTVTRDLGLEYLWIDALCIIQDDKSDWEQESGNMAAIYKNAYLVLGADMSPNSQRGFLDVEKGGYHGNGEPIAVVDNGKISVYARREHPRNNSSIGAHPVSREPLSDRAWSLQEQLLASRMVHFTSKEMVWECQSKLLCQCMELDRRSSEPSYQLSLRHFLDLPFPEKFKTWYKLVNEVMQRCIMNPQDTLPCLSGLARHFQEAGAGNYLAGLWYNDLPLGLLWEAAWNSRRVIPYRGPSWSWTSINQYHGPYDTGGGFTDSDTKLKKAYAKILEAKCVPSGEDPLGAVSDGYLKISASLLELTDKIKVSCKYDFELASKEKLYCLFVGEVTCGANGSPVRGLILKQRRDISTTTFERVGQFSLESGGEVELIEGVEDSVVTIV</sequence>
<dbReference type="Pfam" id="PF06985">
    <property type="entry name" value="HET"/>
    <property type="match status" value="1"/>
</dbReference>
<dbReference type="InterPro" id="IPR010730">
    <property type="entry name" value="HET"/>
</dbReference>
<reference evidence="2" key="1">
    <citation type="journal article" date="2020" name="BMC Genomics">
        <title>Correction to: Identification and distribution of gene clusters required for synthesis of sphingolipid metabolism inhibitors in diverse species of the filamentous fungus Fusarium.</title>
        <authorList>
            <person name="Kim H.S."/>
            <person name="Lohmar J.M."/>
            <person name="Busman M."/>
            <person name="Brown D.W."/>
            <person name="Naumann T.A."/>
            <person name="Divon H.H."/>
            <person name="Lysoe E."/>
            <person name="Uhlig S."/>
            <person name="Proctor R.H."/>
        </authorList>
    </citation>
    <scope>NUCLEOTIDE SEQUENCE</scope>
    <source>
        <strain evidence="2">NRRL 20472</strain>
    </source>
</reference>
<dbReference type="AlphaFoldDB" id="A0A8H4SQX2"/>
<name>A0A8H4SQX2_9HYPO</name>
<dbReference type="Proteomes" id="UP000622797">
    <property type="component" value="Unassembled WGS sequence"/>
</dbReference>
<dbReference type="PANTHER" id="PTHR33112">
    <property type="entry name" value="DOMAIN PROTEIN, PUTATIVE-RELATED"/>
    <property type="match status" value="1"/>
</dbReference>
<keyword evidence="3" id="KW-1185">Reference proteome</keyword>